<evidence type="ECO:0000256" key="2">
    <source>
        <dbReference type="SAM" id="SignalP"/>
    </source>
</evidence>
<evidence type="ECO:0000313" key="4">
    <source>
        <dbReference type="Proteomes" id="UP000323225"/>
    </source>
</evidence>
<feature type="coiled-coil region" evidence="1">
    <location>
        <begin position="82"/>
        <end position="155"/>
    </location>
</feature>
<reference evidence="3 4" key="1">
    <citation type="submission" date="2019-09" db="EMBL/GenBank/DDBJ databases">
        <authorList>
            <person name="Kritzky A."/>
            <person name="Schelkanova E.Y."/>
            <person name="Alkhova Z.V."/>
            <person name="Smirnova N.I."/>
        </authorList>
    </citation>
    <scope>NUCLEOTIDE SEQUENCE [LARGE SCALE GENOMIC DNA]</scope>
    <source>
        <strain evidence="3 4">M1526</strain>
    </source>
</reference>
<proteinExistence type="predicted"/>
<protein>
    <submittedName>
        <fullName evidence="3">Uncharacterized protein</fullName>
    </submittedName>
</protein>
<feature type="signal peptide" evidence="2">
    <location>
        <begin position="1"/>
        <end position="27"/>
    </location>
</feature>
<keyword evidence="2" id="KW-0732">Signal</keyword>
<evidence type="ECO:0000256" key="1">
    <source>
        <dbReference type="SAM" id="Coils"/>
    </source>
</evidence>
<dbReference type="EMBL" id="VUAA01000010">
    <property type="protein sequence ID" value="KAA1254710.1"/>
    <property type="molecule type" value="Genomic_DNA"/>
</dbReference>
<organism evidence="3 4">
    <name type="scientific">Vibrio cholerae</name>
    <dbReference type="NCBI Taxonomy" id="666"/>
    <lineage>
        <taxon>Bacteria</taxon>
        <taxon>Pseudomonadati</taxon>
        <taxon>Pseudomonadota</taxon>
        <taxon>Gammaproteobacteria</taxon>
        <taxon>Vibrionales</taxon>
        <taxon>Vibrionaceae</taxon>
        <taxon>Vibrio</taxon>
    </lineage>
</organism>
<name>A0A5B1C4W2_VIBCL</name>
<evidence type="ECO:0000313" key="3">
    <source>
        <dbReference type="EMBL" id="KAA1254710.1"/>
    </source>
</evidence>
<sequence>MKNTQFKKVFLSLAIAGIVSASGAAYANSVEVKGAESNDVVSKLLNVENIQEIEKNVDKDAKNRSSELIYDSKKSIDNSNKLSSLQEEAELLEAQIKVTEKQNILNEKKEASKLKAEIEKNKKLTEEISQLNALISELEDQNDSLKSSLSASEQRVYALEQAAKKKEAGEDFFAKVSVNRLYGINNNLKADLVYDNHIITRKEGQEIANGLILTKINEDNIVVKKGTTSKTIFISVYDKDN</sequence>
<comment type="caution">
    <text evidence="3">The sequence shown here is derived from an EMBL/GenBank/DDBJ whole genome shotgun (WGS) entry which is preliminary data.</text>
</comment>
<feature type="chain" id="PRO_5031495909" evidence="2">
    <location>
        <begin position="28"/>
        <end position="241"/>
    </location>
</feature>
<accession>A0A5B1C4W2</accession>
<gene>
    <name evidence="3" type="ORF">F0M16_10615</name>
</gene>
<dbReference type="AlphaFoldDB" id="A0A5B1C4W2"/>
<keyword evidence="1" id="KW-0175">Coiled coil</keyword>
<dbReference type="Proteomes" id="UP000323225">
    <property type="component" value="Unassembled WGS sequence"/>
</dbReference>